<sequence>MSFLTENFLLETKTAQQLYHDHAAKMPIIDYHCHLPPNEIAGDKNFENLTQIWLNGDHYKWRAMRTNGIDEKFCTGDASDYEKFEKWAATVPYTMRNPLYHWTHMELKKPFGIDKILKPQTAREIYDACTEMLQTPEFSVRGILKKMNVKVVCTTDDPIDSLEHHQKLKEEGYDIKILPTFRADKVLAIENPSVFLPYLDKLSEVSGIAIHNYLTLVDALQKRHDYFHSMGCRLSDHGLETVYADDFSPEEISKIFTKAQNKQALTPEEVSKFRSAILYDMAIMDHAKGWTQQFHLGALRNNNTRMMRELGPDTGFDSIGDFDIAQSLSLFMDKLDNTNQLTKTILYNLNPSQNELYATMIGNFNDGSIAGKIQYGSAWWFLDQKDGMIRQMNALSNMGLLSRFVGMLTDSRSFLSYPRHEYFRRILCNLIGNDVENGELPASEMAWLGEMVENICYNNAKNYFEF</sequence>
<comment type="catalytic activity">
    <reaction evidence="7">
        <text>aldehydo-D-galacturonate = keto-D-tagaturonate</text>
        <dbReference type="Rhea" id="RHEA:27702"/>
        <dbReference type="ChEBI" id="CHEBI:12952"/>
        <dbReference type="ChEBI" id="CHEBI:17886"/>
    </reaction>
</comment>
<dbReference type="PANTHER" id="PTHR30068">
    <property type="entry name" value="URONATE ISOMERASE"/>
    <property type="match status" value="1"/>
</dbReference>
<dbReference type="InterPro" id="IPR003766">
    <property type="entry name" value="Uronate_isomerase"/>
</dbReference>
<gene>
    <name evidence="7 8" type="primary">uxaC</name>
    <name evidence="8" type="ORF">JL102_08280</name>
</gene>
<accession>A0A937JY57</accession>
<proteinExistence type="inferred from homology"/>
<dbReference type="Gene3D" id="1.10.2020.10">
    <property type="entry name" value="uronate isomerase, domain 2, chain A"/>
    <property type="match status" value="1"/>
</dbReference>
<dbReference type="Gene3D" id="3.20.20.140">
    <property type="entry name" value="Metal-dependent hydrolases"/>
    <property type="match status" value="1"/>
</dbReference>
<dbReference type="EMBL" id="JAESIY010000004">
    <property type="protein sequence ID" value="MBL3656123.1"/>
    <property type="molecule type" value="Genomic_DNA"/>
</dbReference>
<evidence type="ECO:0000313" key="8">
    <source>
        <dbReference type="EMBL" id="MBL3656123.1"/>
    </source>
</evidence>
<dbReference type="NCBIfam" id="NF002794">
    <property type="entry name" value="PRK02925.1"/>
    <property type="match status" value="1"/>
</dbReference>
<evidence type="ECO:0000313" key="9">
    <source>
        <dbReference type="Proteomes" id="UP000659388"/>
    </source>
</evidence>
<reference evidence="8" key="1">
    <citation type="submission" date="2021-01" db="EMBL/GenBank/DDBJ databases">
        <title>Fulvivirga kasyanovii gen. nov., sp nov., a novel member of the phylum Bacteroidetes isolated from seawater in a mussel farm.</title>
        <authorList>
            <person name="Zhao L.-H."/>
            <person name="Wang Z.-J."/>
        </authorList>
    </citation>
    <scope>NUCLEOTIDE SEQUENCE</scope>
    <source>
        <strain evidence="8">2943</strain>
    </source>
</reference>
<comment type="caution">
    <text evidence="8">The sequence shown here is derived from an EMBL/GenBank/DDBJ whole genome shotgun (WGS) entry which is preliminary data.</text>
</comment>
<dbReference type="GO" id="GO:0042840">
    <property type="term" value="P:D-glucuronate catabolic process"/>
    <property type="evidence" value="ECO:0007669"/>
    <property type="project" value="TreeGrafter"/>
</dbReference>
<dbReference type="AlphaFoldDB" id="A0A937JY57"/>
<dbReference type="EC" id="5.3.1.12" evidence="4 7"/>
<organism evidence="8 9">
    <name type="scientific">Fulvivirga sediminis</name>
    <dbReference type="NCBI Taxonomy" id="2803949"/>
    <lineage>
        <taxon>Bacteria</taxon>
        <taxon>Pseudomonadati</taxon>
        <taxon>Bacteroidota</taxon>
        <taxon>Cytophagia</taxon>
        <taxon>Cytophagales</taxon>
        <taxon>Fulvivirgaceae</taxon>
        <taxon>Fulvivirga</taxon>
    </lineage>
</organism>
<dbReference type="InterPro" id="IPR032466">
    <property type="entry name" value="Metal_Hydrolase"/>
</dbReference>
<keyword evidence="9" id="KW-1185">Reference proteome</keyword>
<dbReference type="PANTHER" id="PTHR30068:SF4">
    <property type="entry name" value="URONATE ISOMERASE"/>
    <property type="match status" value="1"/>
</dbReference>
<dbReference type="GO" id="GO:0019698">
    <property type="term" value="P:D-galacturonate catabolic process"/>
    <property type="evidence" value="ECO:0007669"/>
    <property type="project" value="TreeGrafter"/>
</dbReference>
<evidence type="ECO:0000256" key="2">
    <source>
        <dbReference type="ARBA" id="ARBA00004892"/>
    </source>
</evidence>
<evidence type="ECO:0000256" key="6">
    <source>
        <dbReference type="ARBA" id="ARBA00023235"/>
    </source>
</evidence>
<evidence type="ECO:0000256" key="5">
    <source>
        <dbReference type="ARBA" id="ARBA00020555"/>
    </source>
</evidence>
<dbReference type="GO" id="GO:0008880">
    <property type="term" value="F:glucuronate isomerase activity"/>
    <property type="evidence" value="ECO:0007669"/>
    <property type="project" value="UniProtKB-UniRule"/>
</dbReference>
<dbReference type="RefSeq" id="WP_202243917.1">
    <property type="nucleotide sequence ID" value="NZ_JAESIY010000004.1"/>
</dbReference>
<dbReference type="Pfam" id="PF02614">
    <property type="entry name" value="UxaC"/>
    <property type="match status" value="1"/>
</dbReference>
<keyword evidence="6 7" id="KW-0413">Isomerase</keyword>
<comment type="catalytic activity">
    <reaction evidence="1 7">
        <text>D-glucuronate = D-fructuronate</text>
        <dbReference type="Rhea" id="RHEA:13049"/>
        <dbReference type="ChEBI" id="CHEBI:58720"/>
        <dbReference type="ChEBI" id="CHEBI:59863"/>
        <dbReference type="EC" id="5.3.1.12"/>
    </reaction>
</comment>
<evidence type="ECO:0000256" key="4">
    <source>
        <dbReference type="ARBA" id="ARBA00012546"/>
    </source>
</evidence>
<evidence type="ECO:0000256" key="3">
    <source>
        <dbReference type="ARBA" id="ARBA00008397"/>
    </source>
</evidence>
<dbReference type="SUPFAM" id="SSF51556">
    <property type="entry name" value="Metallo-dependent hydrolases"/>
    <property type="match status" value="1"/>
</dbReference>
<protein>
    <recommendedName>
        <fullName evidence="5 7">Uronate isomerase</fullName>
        <ecNumber evidence="4 7">5.3.1.12</ecNumber>
    </recommendedName>
    <alternativeName>
        <fullName evidence="7">Glucuronate isomerase</fullName>
    </alternativeName>
    <alternativeName>
        <fullName evidence="7">Uronic isomerase</fullName>
    </alternativeName>
</protein>
<evidence type="ECO:0000256" key="7">
    <source>
        <dbReference type="HAMAP-Rule" id="MF_00675"/>
    </source>
</evidence>
<dbReference type="Proteomes" id="UP000659388">
    <property type="component" value="Unassembled WGS sequence"/>
</dbReference>
<comment type="similarity">
    <text evidence="3 7">Belongs to the metallo-dependent hydrolases superfamily. Uronate isomerase family.</text>
</comment>
<evidence type="ECO:0000256" key="1">
    <source>
        <dbReference type="ARBA" id="ARBA00001165"/>
    </source>
</evidence>
<name>A0A937JY57_9BACT</name>
<comment type="pathway">
    <text evidence="2 7">Carbohydrate metabolism; pentose and glucuronate interconversion.</text>
</comment>
<dbReference type="HAMAP" id="MF_00675">
    <property type="entry name" value="UxaC"/>
    <property type="match status" value="1"/>
</dbReference>